<feature type="transmembrane region" description="Helical" evidence="13">
    <location>
        <begin position="240"/>
        <end position="264"/>
    </location>
</feature>
<evidence type="ECO:0000256" key="13">
    <source>
        <dbReference type="SAM" id="Phobius"/>
    </source>
</evidence>
<dbReference type="Proteomes" id="UP000005926">
    <property type="component" value="Unassembled WGS sequence"/>
</dbReference>
<keyword evidence="8 12" id="KW-0630">Potassium</keyword>
<keyword evidence="4" id="KW-1003">Cell membrane</keyword>
<dbReference type="PIRSF" id="PIRSF006247">
    <property type="entry name" value="TrkH"/>
    <property type="match status" value="1"/>
</dbReference>
<accession>C8NE63</accession>
<feature type="transmembrane region" description="Helical" evidence="13">
    <location>
        <begin position="394"/>
        <end position="416"/>
    </location>
</feature>
<evidence type="ECO:0000256" key="2">
    <source>
        <dbReference type="ARBA" id="ARBA00009137"/>
    </source>
</evidence>
<feature type="binding site" evidence="12">
    <location>
        <position position="316"/>
    </location>
    <ligand>
        <name>K(+)</name>
        <dbReference type="ChEBI" id="CHEBI:29103"/>
    </ligand>
</feature>
<evidence type="ECO:0000256" key="8">
    <source>
        <dbReference type="ARBA" id="ARBA00022958"/>
    </source>
</evidence>
<reference evidence="14 15" key="1">
    <citation type="submission" date="2009-08" db="EMBL/GenBank/DDBJ databases">
        <authorList>
            <person name="Muzny D."/>
            <person name="Qin X."/>
            <person name="Deng J."/>
            <person name="Jiang H."/>
            <person name="Liu Y."/>
            <person name="Qu J."/>
            <person name="Song X.-Z."/>
            <person name="Zhang L."/>
            <person name="Thornton R."/>
            <person name="Coyle M."/>
            <person name="Francisco L."/>
            <person name="Jackson L."/>
            <person name="Javaid M."/>
            <person name="Korchina V."/>
            <person name="Kovar C."/>
            <person name="Mata R."/>
            <person name="Mathew T."/>
            <person name="Ngo R."/>
            <person name="Nguyen L."/>
            <person name="Nguyen N."/>
            <person name="Okwuonu G."/>
            <person name="Ongeri F."/>
            <person name="Pham C."/>
            <person name="Simmons D."/>
            <person name="Wilczek-Boney K."/>
            <person name="Hale W."/>
            <person name="Jakkamsetti A."/>
            <person name="Pham P."/>
            <person name="Ruth R."/>
            <person name="San Lucas F."/>
            <person name="Warren J."/>
            <person name="Zhang J."/>
            <person name="Zhao Z."/>
            <person name="Zhou C."/>
            <person name="Zhu D."/>
            <person name="Lee S."/>
            <person name="Bess C."/>
            <person name="Blankenburg K."/>
            <person name="Forbes L."/>
            <person name="Fu Q."/>
            <person name="Gubbala S."/>
            <person name="Hirani K."/>
            <person name="Jayaseelan J.C."/>
            <person name="Lara F."/>
            <person name="Munidasa M."/>
            <person name="Palculict T."/>
            <person name="Patil S."/>
            <person name="Pu L.-L."/>
            <person name="Saada N."/>
            <person name="Tang L."/>
            <person name="Weissenberger G."/>
            <person name="Zhu Y."/>
            <person name="Hemphill L."/>
            <person name="Shang Y."/>
            <person name="Youmans B."/>
            <person name="Ayvaz T."/>
            <person name="Ross M."/>
            <person name="Santibanez J."/>
            <person name="Aqrawi P."/>
            <person name="Gross S."/>
            <person name="Joshi V."/>
            <person name="Fowler G."/>
            <person name="Nazareth L."/>
            <person name="Reid J."/>
            <person name="Worley K."/>
            <person name="Petrosino J."/>
            <person name="Highlander S."/>
            <person name="Gibbs R."/>
        </authorList>
    </citation>
    <scope>NUCLEOTIDE SEQUENCE [LARGE SCALE GENOMIC DNA]</scope>
    <source>
        <strain evidence="14 15">ATCC 49175</strain>
    </source>
</reference>
<dbReference type="RefSeq" id="WP_005605160.1">
    <property type="nucleotide sequence ID" value="NZ_CP102283.1"/>
</dbReference>
<keyword evidence="12" id="KW-0479">Metal-binding</keyword>
<organism evidence="14 15">
    <name type="scientific">Granulicatella adiacens ATCC 49175</name>
    <dbReference type="NCBI Taxonomy" id="638301"/>
    <lineage>
        <taxon>Bacteria</taxon>
        <taxon>Bacillati</taxon>
        <taxon>Bacillota</taxon>
        <taxon>Bacilli</taxon>
        <taxon>Lactobacillales</taxon>
        <taxon>Carnobacteriaceae</taxon>
        <taxon>Granulicatella</taxon>
    </lineage>
</organism>
<dbReference type="PANTHER" id="PTHR32024:SF2">
    <property type="entry name" value="TRK SYSTEM POTASSIUM UPTAKE PROTEIN TRKG-RELATED"/>
    <property type="match status" value="1"/>
</dbReference>
<evidence type="ECO:0000313" key="14">
    <source>
        <dbReference type="EMBL" id="EEW37964.1"/>
    </source>
</evidence>
<dbReference type="GO" id="GO:0046872">
    <property type="term" value="F:metal ion binding"/>
    <property type="evidence" value="ECO:0007669"/>
    <property type="project" value="UniProtKB-KW"/>
</dbReference>
<feature type="binding site" evidence="12">
    <location>
        <position position="111"/>
    </location>
    <ligand>
        <name>K(+)</name>
        <dbReference type="ChEBI" id="CHEBI:29103"/>
    </ligand>
</feature>
<dbReference type="STRING" id="638301.HMPREF0444_0208"/>
<dbReference type="GO" id="GO:0015379">
    <property type="term" value="F:potassium:chloride symporter activity"/>
    <property type="evidence" value="ECO:0007669"/>
    <property type="project" value="InterPro"/>
</dbReference>
<feature type="transmembrane region" description="Helical" evidence="13">
    <location>
        <begin position="183"/>
        <end position="204"/>
    </location>
</feature>
<evidence type="ECO:0000256" key="10">
    <source>
        <dbReference type="ARBA" id="ARBA00023065"/>
    </source>
</evidence>
<keyword evidence="15" id="KW-1185">Reference proteome</keyword>
<dbReference type="GeneID" id="78411525"/>
<comment type="subcellular location">
    <subcellularLocation>
        <location evidence="1">Cell inner membrane</location>
        <topology evidence="1">Multi-pass membrane protein</topology>
    </subcellularLocation>
</comment>
<dbReference type="EMBL" id="ACKZ01000008">
    <property type="protein sequence ID" value="EEW37964.1"/>
    <property type="molecule type" value="Genomic_DNA"/>
</dbReference>
<sequence length="487" mass="52916">MNIKTVRYFVGKMLQVEAALLALPLIVSFIYQESHTQKLAYAGTILMLLVIGSLLSFKKPEPLKIMARDGVVTVALSWILLSFFGGLPFVFTGEIPNVVDAFFETASGLTTTGSSIIPDLSVLAHSSLFWRSFTHLVGGMGVLVFALAILPSHGSESVQLMRAEVPGPVFGKLVSKLAHTAQILYMIYLAMTSVLVIILVVFQVPLFDALLLAFGTAGTGGFGINNAGFSIYANPAAVEWIIGVGMMLFGINFNLYYFILLGAVKDVIKDEEMRTYVGIVLSFTMIIFTVLTITQTALGVPIRSVFFTVSSIITTTGYSTVDFGLWGVFPHALLLLLMFIGGCAGSTAGGIKVSRVIVYFKSAIAELKRMGQPRRVFVPTMNGKPIDNKMEKSIANYLIVYVLFFLVLLLCVSFEAGDFTTAFSSVAATFNNIGPGLGQVGPTSNFSMYSDFNTFVLSIGMIAGRLEIYPIIMLFSPTTMKAFTRRR</sequence>
<keyword evidence="6" id="KW-0633">Potassium transport</keyword>
<feature type="binding site" evidence="12">
    <location>
        <position position="432"/>
    </location>
    <ligand>
        <name>K(+)</name>
        <dbReference type="ChEBI" id="CHEBI:29103"/>
    </ligand>
</feature>
<keyword evidence="7 13" id="KW-0812">Transmembrane</keyword>
<protein>
    <submittedName>
        <fullName evidence="14">Cation transport protein</fullName>
    </submittedName>
</protein>
<feature type="transmembrane region" description="Helical" evidence="13">
    <location>
        <begin position="455"/>
        <end position="477"/>
    </location>
</feature>
<dbReference type="PANTHER" id="PTHR32024">
    <property type="entry name" value="TRK SYSTEM POTASSIUM UPTAKE PROTEIN TRKG-RELATED"/>
    <property type="match status" value="1"/>
</dbReference>
<keyword evidence="5" id="KW-0997">Cell inner membrane</keyword>
<dbReference type="Pfam" id="PF02386">
    <property type="entry name" value="TrkH"/>
    <property type="match status" value="1"/>
</dbReference>
<feature type="binding site" evidence="12">
    <location>
        <position position="220"/>
    </location>
    <ligand>
        <name>K(+)</name>
        <dbReference type="ChEBI" id="CHEBI:29103"/>
    </ligand>
</feature>
<dbReference type="InterPro" id="IPR003445">
    <property type="entry name" value="Cat_transpt"/>
</dbReference>
<comment type="similarity">
    <text evidence="2">Belongs to the TrkH potassium transport family.</text>
</comment>
<keyword evidence="11 13" id="KW-0472">Membrane</keyword>
<keyword evidence="3" id="KW-0813">Transport</keyword>
<feature type="transmembrane region" description="Helical" evidence="13">
    <location>
        <begin position="38"/>
        <end position="57"/>
    </location>
</feature>
<evidence type="ECO:0000256" key="7">
    <source>
        <dbReference type="ARBA" id="ARBA00022692"/>
    </source>
</evidence>
<feature type="transmembrane region" description="Helical" evidence="13">
    <location>
        <begin position="69"/>
        <end position="91"/>
    </location>
</feature>
<feature type="transmembrane region" description="Helical" evidence="13">
    <location>
        <begin position="276"/>
        <end position="293"/>
    </location>
</feature>
<dbReference type="eggNOG" id="COG0168">
    <property type="taxonomic scope" value="Bacteria"/>
</dbReference>
<evidence type="ECO:0000256" key="9">
    <source>
        <dbReference type="ARBA" id="ARBA00022989"/>
    </source>
</evidence>
<gene>
    <name evidence="14" type="primary">trkG</name>
    <name evidence="14" type="ORF">HMPREF0444_0208</name>
</gene>
<feature type="transmembrane region" description="Helical" evidence="13">
    <location>
        <begin position="210"/>
        <end position="233"/>
    </location>
</feature>
<dbReference type="HOGENOM" id="CLU_030708_0_2_9"/>
<feature type="binding site" evidence="12">
    <location>
        <position position="315"/>
    </location>
    <ligand>
        <name>K(+)</name>
        <dbReference type="ChEBI" id="CHEBI:29103"/>
    </ligand>
</feature>
<feature type="transmembrane region" description="Helical" evidence="13">
    <location>
        <begin position="12"/>
        <end position="32"/>
    </location>
</feature>
<evidence type="ECO:0000256" key="3">
    <source>
        <dbReference type="ARBA" id="ARBA00022448"/>
    </source>
</evidence>
<evidence type="ECO:0000256" key="1">
    <source>
        <dbReference type="ARBA" id="ARBA00004429"/>
    </source>
</evidence>
<dbReference type="AlphaFoldDB" id="C8NE63"/>
<proteinExistence type="inferred from homology"/>
<evidence type="ECO:0000256" key="6">
    <source>
        <dbReference type="ARBA" id="ARBA00022538"/>
    </source>
</evidence>
<feature type="binding site" evidence="12">
    <location>
        <position position="112"/>
    </location>
    <ligand>
        <name>K(+)</name>
        <dbReference type="ChEBI" id="CHEBI:29103"/>
    </ligand>
</feature>
<evidence type="ECO:0000256" key="12">
    <source>
        <dbReference type="PIRSR" id="PIRSR006247-1"/>
    </source>
</evidence>
<feature type="transmembrane region" description="Helical" evidence="13">
    <location>
        <begin position="332"/>
        <end position="351"/>
    </location>
</feature>
<dbReference type="InterPro" id="IPR004772">
    <property type="entry name" value="TrkH"/>
</dbReference>
<name>C8NE63_9LACT</name>
<feature type="transmembrane region" description="Helical" evidence="13">
    <location>
        <begin position="128"/>
        <end position="150"/>
    </location>
</feature>
<evidence type="ECO:0000256" key="5">
    <source>
        <dbReference type="ARBA" id="ARBA00022519"/>
    </source>
</evidence>
<evidence type="ECO:0000313" key="15">
    <source>
        <dbReference type="Proteomes" id="UP000005926"/>
    </source>
</evidence>
<dbReference type="GO" id="GO:0005886">
    <property type="term" value="C:plasma membrane"/>
    <property type="evidence" value="ECO:0007669"/>
    <property type="project" value="UniProtKB-SubCell"/>
</dbReference>
<keyword evidence="9 13" id="KW-1133">Transmembrane helix</keyword>
<evidence type="ECO:0000256" key="11">
    <source>
        <dbReference type="ARBA" id="ARBA00023136"/>
    </source>
</evidence>
<keyword evidence="10" id="KW-0406">Ion transport</keyword>
<evidence type="ECO:0000256" key="4">
    <source>
        <dbReference type="ARBA" id="ARBA00022475"/>
    </source>
</evidence>
<comment type="caution">
    <text evidence="14">The sequence shown here is derived from an EMBL/GenBank/DDBJ whole genome shotgun (WGS) entry which is preliminary data.</text>
</comment>